<dbReference type="Pfam" id="PF00266">
    <property type="entry name" value="Aminotran_5"/>
    <property type="match status" value="1"/>
</dbReference>
<dbReference type="InterPro" id="IPR000192">
    <property type="entry name" value="Aminotrans_V_dom"/>
</dbReference>
<dbReference type="OrthoDB" id="9808002at2"/>
<organism evidence="15 16">
    <name type="scientific">Candidatus Thiodictyon syntrophicum</name>
    <dbReference type="NCBI Taxonomy" id="1166950"/>
    <lineage>
        <taxon>Bacteria</taxon>
        <taxon>Pseudomonadati</taxon>
        <taxon>Pseudomonadota</taxon>
        <taxon>Gammaproteobacteria</taxon>
        <taxon>Chromatiales</taxon>
        <taxon>Chromatiaceae</taxon>
        <taxon>Thiodictyon</taxon>
    </lineage>
</organism>
<evidence type="ECO:0000256" key="3">
    <source>
        <dbReference type="ARBA" id="ARBA00006490"/>
    </source>
</evidence>
<reference evidence="15 16" key="1">
    <citation type="submission" date="2017-03" db="EMBL/GenBank/DDBJ databases">
        <title>Complete genome sequence of Candidatus 'Thiodictyon syntrophicum' sp. nov. strain Cad16T, a photolithoautotroph purple sulfur bacterium isolated from an alpine meromictic lake.</title>
        <authorList>
            <person name="Luedin S.M."/>
            <person name="Pothier J.F."/>
            <person name="Danza F."/>
            <person name="Storelli N."/>
            <person name="Wittwer M."/>
            <person name="Tonolla M."/>
        </authorList>
    </citation>
    <scope>NUCLEOTIDE SEQUENCE [LARGE SCALE GENOMIC DNA]</scope>
    <source>
        <strain evidence="15 16">Cad16T</strain>
    </source>
</reference>
<evidence type="ECO:0000313" key="15">
    <source>
        <dbReference type="EMBL" id="AUB80712.1"/>
    </source>
</evidence>
<feature type="domain" description="Aminotransferase class V" evidence="14">
    <location>
        <begin position="5"/>
        <end position="365"/>
    </location>
</feature>
<evidence type="ECO:0000256" key="11">
    <source>
        <dbReference type="ARBA" id="ARBA00031911"/>
    </source>
</evidence>
<dbReference type="EMBL" id="CP020370">
    <property type="protein sequence ID" value="AUB80712.1"/>
    <property type="molecule type" value="Genomic_DNA"/>
</dbReference>
<comment type="cofactor">
    <cofactor evidence="1 13">
        <name>pyridoxal 5'-phosphate</name>
        <dbReference type="ChEBI" id="CHEBI:597326"/>
    </cofactor>
</comment>
<dbReference type="RefSeq" id="WP_100918502.1">
    <property type="nucleotide sequence ID" value="NZ_CP020370.1"/>
</dbReference>
<comment type="catalytic activity">
    <reaction evidence="12">
        <text>(sulfur carrier)-H + L-cysteine = (sulfur carrier)-SH + L-alanine</text>
        <dbReference type="Rhea" id="RHEA:43892"/>
        <dbReference type="Rhea" id="RHEA-COMP:14737"/>
        <dbReference type="Rhea" id="RHEA-COMP:14739"/>
        <dbReference type="ChEBI" id="CHEBI:29917"/>
        <dbReference type="ChEBI" id="CHEBI:35235"/>
        <dbReference type="ChEBI" id="CHEBI:57972"/>
        <dbReference type="ChEBI" id="CHEBI:64428"/>
        <dbReference type="EC" id="2.8.1.7"/>
    </reaction>
</comment>
<evidence type="ECO:0000256" key="12">
    <source>
        <dbReference type="ARBA" id="ARBA00050776"/>
    </source>
</evidence>
<evidence type="ECO:0000313" key="16">
    <source>
        <dbReference type="Proteomes" id="UP000232638"/>
    </source>
</evidence>
<dbReference type="SUPFAM" id="SSF53383">
    <property type="entry name" value="PLP-dependent transferases"/>
    <property type="match status" value="1"/>
</dbReference>
<dbReference type="Proteomes" id="UP000232638">
    <property type="component" value="Chromosome"/>
</dbReference>
<gene>
    <name evidence="15" type="ORF">THSYN_06935</name>
</gene>
<dbReference type="PROSITE" id="PS00595">
    <property type="entry name" value="AA_TRANSFER_CLASS_5"/>
    <property type="match status" value="1"/>
</dbReference>
<keyword evidence="7" id="KW-0663">Pyridoxal phosphate</keyword>
<comment type="similarity">
    <text evidence="3">Belongs to the class-V pyridoxal-phosphate-dependent aminotransferase family. NifS/IscS subfamily.</text>
</comment>
<evidence type="ECO:0000256" key="4">
    <source>
        <dbReference type="ARBA" id="ARBA00012239"/>
    </source>
</evidence>
<evidence type="ECO:0000256" key="8">
    <source>
        <dbReference type="ARBA" id="ARBA00023004"/>
    </source>
</evidence>
<evidence type="ECO:0000256" key="5">
    <source>
        <dbReference type="ARBA" id="ARBA00022679"/>
    </source>
</evidence>
<keyword evidence="6" id="KW-0479">Metal-binding</keyword>
<dbReference type="InterPro" id="IPR015424">
    <property type="entry name" value="PyrdxlP-dep_Trfase"/>
</dbReference>
<sequence length="380" mass="38958">MTPPIYLDYNATTPIAPEVRDAMLPWLRGAGYGNPSSDHWYGRQARAAVAQARSQVAALIGADPGEVLFTGSATEANNLAVLGVAAALQGRGRHLVTSAIEHPAVSAPMAHLYAQGWEVTTLPVDPTGQVAPADLFAALRPDTVLVSIMHSNNEVGTLQPVAELAALARARGVLFHTDAAQSVGKVAVDMVTLGVDLLTIAGHKFYAPKGVGALFVRAGTPLAPILFGAGHEGGLRPGTENVAHLVGLGAAAILAQGRLAVGAARQRNLRDALHERLVAAVPGLTLNGHPDERLPNTLNVSFPSVGGRDLLARTTTVAVSLGAACHGSGAAVSGVLGAMGIPRERALGAVRLSLGEPTTEGEIERAADALATAWCALAGR</sequence>
<dbReference type="EC" id="2.8.1.7" evidence="4"/>
<dbReference type="KEGG" id="tsy:THSYN_06935"/>
<dbReference type="InterPro" id="IPR016454">
    <property type="entry name" value="Cysteine_dSase"/>
</dbReference>
<evidence type="ECO:0000256" key="2">
    <source>
        <dbReference type="ARBA" id="ARBA00003120"/>
    </source>
</evidence>
<evidence type="ECO:0000256" key="10">
    <source>
        <dbReference type="ARBA" id="ARBA00023231"/>
    </source>
</evidence>
<dbReference type="InterPro" id="IPR015421">
    <property type="entry name" value="PyrdxlP-dep_Trfase_major"/>
</dbReference>
<evidence type="ECO:0000256" key="1">
    <source>
        <dbReference type="ARBA" id="ARBA00001933"/>
    </source>
</evidence>
<keyword evidence="8" id="KW-0408">Iron</keyword>
<evidence type="ECO:0000259" key="14">
    <source>
        <dbReference type="Pfam" id="PF00266"/>
    </source>
</evidence>
<evidence type="ECO:0000256" key="9">
    <source>
        <dbReference type="ARBA" id="ARBA00023014"/>
    </source>
</evidence>
<dbReference type="GO" id="GO:0031071">
    <property type="term" value="F:cysteine desulfurase activity"/>
    <property type="evidence" value="ECO:0007669"/>
    <property type="project" value="UniProtKB-EC"/>
</dbReference>
<evidence type="ECO:0000256" key="13">
    <source>
        <dbReference type="RuleBase" id="RU004504"/>
    </source>
</evidence>
<dbReference type="PIRSF" id="PIRSF005572">
    <property type="entry name" value="NifS"/>
    <property type="match status" value="1"/>
</dbReference>
<keyword evidence="10" id="KW-0535">Nitrogen fixation</keyword>
<dbReference type="PANTHER" id="PTHR11601">
    <property type="entry name" value="CYSTEINE DESULFURYLASE FAMILY MEMBER"/>
    <property type="match status" value="1"/>
</dbReference>
<keyword evidence="5" id="KW-0808">Transferase</keyword>
<dbReference type="Gene3D" id="3.40.640.10">
    <property type="entry name" value="Type I PLP-dependent aspartate aminotransferase-like (Major domain)"/>
    <property type="match status" value="1"/>
</dbReference>
<accession>A0A2K8U562</accession>
<dbReference type="FunFam" id="3.40.640.10:FF:000084">
    <property type="entry name" value="IscS-like cysteine desulfurase"/>
    <property type="match status" value="1"/>
</dbReference>
<evidence type="ECO:0000256" key="7">
    <source>
        <dbReference type="ARBA" id="ARBA00022898"/>
    </source>
</evidence>
<dbReference type="InterPro" id="IPR020578">
    <property type="entry name" value="Aminotrans_V_PyrdxlP_BS"/>
</dbReference>
<dbReference type="GO" id="GO:0046872">
    <property type="term" value="F:metal ion binding"/>
    <property type="evidence" value="ECO:0007669"/>
    <property type="project" value="UniProtKB-KW"/>
</dbReference>
<keyword evidence="16" id="KW-1185">Reference proteome</keyword>
<evidence type="ECO:0000256" key="6">
    <source>
        <dbReference type="ARBA" id="ARBA00022723"/>
    </source>
</evidence>
<keyword evidence="9" id="KW-0411">Iron-sulfur</keyword>
<name>A0A2K8U562_9GAMM</name>
<dbReference type="AlphaFoldDB" id="A0A2K8U562"/>
<protein>
    <recommendedName>
        <fullName evidence="4">cysteine desulfurase</fullName>
        <ecNumber evidence="4">2.8.1.7</ecNumber>
    </recommendedName>
    <alternativeName>
        <fullName evidence="11">Nitrogenase metalloclusters biosynthesis protein NifS</fullName>
    </alternativeName>
</protein>
<comment type="function">
    <text evidence="2">Catalyzes the removal of elemental sulfur atoms from cysteine to produce alanine. Seems to participate in the biosynthesis of the nitrogenase metalloclusters by providing the inorganic sulfur required for the Fe-S core formation.</text>
</comment>
<dbReference type="PANTHER" id="PTHR11601:SF34">
    <property type="entry name" value="CYSTEINE DESULFURASE"/>
    <property type="match status" value="1"/>
</dbReference>
<dbReference type="GO" id="GO:0051536">
    <property type="term" value="F:iron-sulfur cluster binding"/>
    <property type="evidence" value="ECO:0007669"/>
    <property type="project" value="UniProtKB-KW"/>
</dbReference>
<dbReference type="Gene3D" id="3.90.1150.10">
    <property type="entry name" value="Aspartate Aminotransferase, domain 1"/>
    <property type="match status" value="1"/>
</dbReference>
<proteinExistence type="inferred from homology"/>
<dbReference type="InterPro" id="IPR015422">
    <property type="entry name" value="PyrdxlP-dep_Trfase_small"/>
</dbReference>